<sequence length="239" mass="26885">MKDDDTNFPWNEIEEELGACWDPQEGSKRYILRSDMNATARIWLILVASNIKPSKYLTKISRKTALLLYLLMTNQPVKLEAIIYKSLCKVAYNGRAGCALIFPHMISDFYFNAGVPEDDTDAKFKPKHQLDYKRVGKGRVDPDDPCTSEAQAHPTAEASAQPEVWVEGLETLDYFDNLHTEQGDALTFESKVDKIYLSTLQKNAFRTDHDTGNGGHDGAGHHTNGCLLVMEPGLEEWTT</sequence>
<organism evidence="2 3">
    <name type="scientific">Senna tora</name>
    <dbReference type="NCBI Taxonomy" id="362788"/>
    <lineage>
        <taxon>Eukaryota</taxon>
        <taxon>Viridiplantae</taxon>
        <taxon>Streptophyta</taxon>
        <taxon>Embryophyta</taxon>
        <taxon>Tracheophyta</taxon>
        <taxon>Spermatophyta</taxon>
        <taxon>Magnoliopsida</taxon>
        <taxon>eudicotyledons</taxon>
        <taxon>Gunneridae</taxon>
        <taxon>Pentapetalae</taxon>
        <taxon>rosids</taxon>
        <taxon>fabids</taxon>
        <taxon>Fabales</taxon>
        <taxon>Fabaceae</taxon>
        <taxon>Caesalpinioideae</taxon>
        <taxon>Cassia clade</taxon>
        <taxon>Senna</taxon>
    </lineage>
</organism>
<dbReference type="EMBL" id="JAAIUW010000009">
    <property type="protein sequence ID" value="KAF7814720.1"/>
    <property type="molecule type" value="Genomic_DNA"/>
</dbReference>
<dbReference type="InterPro" id="IPR014718">
    <property type="entry name" value="GH-type_carb-bd"/>
</dbReference>
<keyword evidence="3" id="KW-1185">Reference proteome</keyword>
<name>A0A834T370_9FABA</name>
<reference evidence="2" key="1">
    <citation type="submission" date="2020-09" db="EMBL/GenBank/DDBJ databases">
        <title>Genome-Enabled Discovery of Anthraquinone Biosynthesis in Senna tora.</title>
        <authorList>
            <person name="Kang S.-H."/>
            <person name="Pandey R.P."/>
            <person name="Lee C.-M."/>
            <person name="Sim J.-S."/>
            <person name="Jeong J.-T."/>
            <person name="Choi B.-S."/>
            <person name="Jung M."/>
            <person name="Ginzburg D."/>
            <person name="Zhao K."/>
            <person name="Won S.Y."/>
            <person name="Oh T.-J."/>
            <person name="Yu Y."/>
            <person name="Kim N.-H."/>
            <person name="Lee O.R."/>
            <person name="Lee T.-H."/>
            <person name="Bashyal P."/>
            <person name="Kim T.-S."/>
            <person name="Lee W.-H."/>
            <person name="Kawkins C."/>
            <person name="Kim C.-K."/>
            <person name="Kim J.S."/>
            <person name="Ahn B.O."/>
            <person name="Rhee S.Y."/>
            <person name="Sohng J.K."/>
        </authorList>
    </citation>
    <scope>NUCLEOTIDE SEQUENCE</scope>
    <source>
        <tissue evidence="2">Leaf</tissue>
    </source>
</reference>
<feature type="region of interest" description="Disordered" evidence="1">
    <location>
        <begin position="135"/>
        <end position="161"/>
    </location>
</feature>
<dbReference type="Proteomes" id="UP000634136">
    <property type="component" value="Unassembled WGS sequence"/>
</dbReference>
<dbReference type="OrthoDB" id="1659429at2759"/>
<evidence type="ECO:0000313" key="3">
    <source>
        <dbReference type="Proteomes" id="UP000634136"/>
    </source>
</evidence>
<accession>A0A834T370</accession>
<protein>
    <submittedName>
        <fullName evidence="2">Putative glucose-6-phosphate 1-epimerase</fullName>
    </submittedName>
</protein>
<comment type="caution">
    <text evidence="2">The sequence shown here is derived from an EMBL/GenBank/DDBJ whole genome shotgun (WGS) entry which is preliminary data.</text>
</comment>
<evidence type="ECO:0000256" key="1">
    <source>
        <dbReference type="SAM" id="MobiDB-lite"/>
    </source>
</evidence>
<evidence type="ECO:0000313" key="2">
    <source>
        <dbReference type="EMBL" id="KAF7814720.1"/>
    </source>
</evidence>
<dbReference type="Gene3D" id="2.70.98.10">
    <property type="match status" value="1"/>
</dbReference>
<dbReference type="GO" id="GO:0030246">
    <property type="term" value="F:carbohydrate binding"/>
    <property type="evidence" value="ECO:0007669"/>
    <property type="project" value="InterPro"/>
</dbReference>
<gene>
    <name evidence="2" type="ORF">G2W53_028689</name>
</gene>
<dbReference type="AlphaFoldDB" id="A0A834T370"/>
<proteinExistence type="predicted"/>